<sequence>MNRGETMELKLEVVDVTPPEGCNIIIATSHFIKTVEDVFEALADSCSCIKFGLAFCESSGPRLVRKAGNDEKLVEAAVEMALKIGAGHSLVILMKDAWPVNVLPRLKQLPEIATIHAATANPLKVIVAEFGDGRGILGVIDGGKPLGVEGKEEIKERMEFLRKIGYKHPLPD</sequence>
<dbReference type="InterPro" id="IPR036902">
    <property type="entry name" value="Ta1353-like_sf"/>
</dbReference>
<evidence type="ECO:0000313" key="1">
    <source>
        <dbReference type="EMBL" id="ACB07892.1"/>
    </source>
</evidence>
<dbReference type="SUPFAM" id="SSF103165">
    <property type="entry name" value="Ta1353-like"/>
    <property type="match status" value="1"/>
</dbReference>
<dbReference type="PhylomeDB" id="B1L613"/>
<keyword evidence="2" id="KW-1185">Reference proteome</keyword>
<evidence type="ECO:0008006" key="3">
    <source>
        <dbReference type="Google" id="ProtNLM"/>
    </source>
</evidence>
<dbReference type="PANTHER" id="PTHR36155:SF1">
    <property type="entry name" value="BLL5354 PROTEIN"/>
    <property type="match status" value="1"/>
</dbReference>
<accession>B1L613</accession>
<dbReference type="InterPro" id="IPR007153">
    <property type="entry name" value="Adenosine_kinase"/>
</dbReference>
<reference evidence="1 2" key="1">
    <citation type="journal article" date="2008" name="Proc. Natl. Acad. Sci. U.S.A.">
        <title>A korarchaeal genome reveals new insights into the evolution of the Archaea.</title>
        <authorList>
            <person name="Elkins J.G."/>
            <person name="Podar M."/>
            <person name="Graham D.E."/>
            <person name="Makarova K.S."/>
            <person name="Wolf Y."/>
            <person name="Randau L."/>
            <person name="Hedlund B.P."/>
            <person name="Brochier-Armanet C."/>
            <person name="Kunin V."/>
            <person name="Anderson I."/>
            <person name="Lapidus A."/>
            <person name="Goltsman E."/>
            <person name="Barry K."/>
            <person name="Koonin E.V."/>
            <person name="Hugenholtz P."/>
            <person name="Kyrpides N."/>
            <person name="Wanner G."/>
            <person name="Richardson P."/>
            <person name="Keller M."/>
            <person name="Stetter K.O."/>
        </authorList>
    </citation>
    <scope>NUCLEOTIDE SEQUENCE [LARGE SCALE GENOMIC DNA]</scope>
    <source>
        <strain evidence="2">OPF8</strain>
    </source>
</reference>
<dbReference type="HOGENOM" id="CLU_138382_0_0_2"/>
<protein>
    <recommendedName>
        <fullName evidence="3">Adenosine monophosphate-protein transferase</fullName>
    </recommendedName>
</protein>
<dbReference type="Proteomes" id="UP000001686">
    <property type="component" value="Chromosome"/>
</dbReference>
<dbReference type="KEGG" id="kcr:Kcr_1146"/>
<dbReference type="eggNOG" id="arCOG04298">
    <property type="taxonomic scope" value="Archaea"/>
</dbReference>
<name>B1L613_KORCO</name>
<dbReference type="AlphaFoldDB" id="B1L613"/>
<dbReference type="InParanoid" id="B1L613"/>
<dbReference type="PANTHER" id="PTHR36155">
    <property type="entry name" value="BLL5354 PROTEIN"/>
    <property type="match status" value="1"/>
</dbReference>
<dbReference type="Pfam" id="PF04008">
    <property type="entry name" value="Adenosine_kin"/>
    <property type="match status" value="1"/>
</dbReference>
<gene>
    <name evidence="1" type="ordered locus">Kcr_1146</name>
</gene>
<dbReference type="EnsemblBacteria" id="ACB07892">
    <property type="protein sequence ID" value="ACB07892"/>
    <property type="gene ID" value="Kcr_1146"/>
</dbReference>
<organism evidence="1 2">
    <name type="scientific">Korarchaeum cryptofilum (strain OPF8)</name>
    <dbReference type="NCBI Taxonomy" id="374847"/>
    <lineage>
        <taxon>Archaea</taxon>
        <taxon>Thermoproteota</taxon>
        <taxon>Candidatus Korarchaeia</taxon>
        <taxon>Candidatus Korarchaeales</taxon>
        <taxon>Candidatus Korarchaeaceae</taxon>
        <taxon>Candidatus Korarchaeum</taxon>
    </lineage>
</organism>
<evidence type="ECO:0000313" key="2">
    <source>
        <dbReference type="Proteomes" id="UP000001686"/>
    </source>
</evidence>
<dbReference type="Gene3D" id="3.40.1520.10">
    <property type="entry name" value="Ta1353-like"/>
    <property type="match status" value="1"/>
</dbReference>
<dbReference type="EMBL" id="CP000968">
    <property type="protein sequence ID" value="ACB07892.1"/>
    <property type="molecule type" value="Genomic_DNA"/>
</dbReference>
<proteinExistence type="predicted"/>